<gene>
    <name evidence="1" type="ORF">TVAG_142220</name>
</gene>
<accession>A2EHI1</accession>
<evidence type="ECO:0000313" key="2">
    <source>
        <dbReference type="Proteomes" id="UP000001542"/>
    </source>
</evidence>
<dbReference type="VEuPathDB" id="TrichDB:TVAGG3_0775190"/>
<dbReference type="SMR" id="A2EHI1"/>
<dbReference type="Proteomes" id="UP000001542">
    <property type="component" value="Unassembled WGS sequence"/>
</dbReference>
<protein>
    <recommendedName>
        <fullName evidence="3">BAR domain-containing protein</fullName>
    </recommendedName>
</protein>
<proteinExistence type="predicted"/>
<name>A2EHI1_TRIV3</name>
<evidence type="ECO:0008006" key="3">
    <source>
        <dbReference type="Google" id="ProtNLM"/>
    </source>
</evidence>
<dbReference type="AlphaFoldDB" id="A2EHI1"/>
<organism evidence="1 2">
    <name type="scientific">Trichomonas vaginalis (strain ATCC PRA-98 / G3)</name>
    <dbReference type="NCBI Taxonomy" id="412133"/>
    <lineage>
        <taxon>Eukaryota</taxon>
        <taxon>Metamonada</taxon>
        <taxon>Parabasalia</taxon>
        <taxon>Trichomonadida</taxon>
        <taxon>Trichomonadidae</taxon>
        <taxon>Trichomonas</taxon>
    </lineage>
</organism>
<reference evidence="1" key="1">
    <citation type="submission" date="2006-10" db="EMBL/GenBank/DDBJ databases">
        <authorList>
            <person name="Amadeo P."/>
            <person name="Zhao Q."/>
            <person name="Wortman J."/>
            <person name="Fraser-Liggett C."/>
            <person name="Carlton J."/>
        </authorList>
    </citation>
    <scope>NUCLEOTIDE SEQUENCE</scope>
    <source>
        <strain evidence="1">G3</strain>
    </source>
</reference>
<sequence length="236" mass="27202">MSIFNQFLSFPEWREASANLEEAIKNNKKKQEYFIRSTEDCFTEFVRKQPEQINDILFKINEKYGLVKQCNESDFSAQNKLYDDISKLKPTYDDIVAKKKNHEKIKSNFEKSKSVTDKAEQRLTAARAKGSGSPDLRKAEEAFETATRQKQIDTANYEESESKIVIEVKEYKIRLFQQLLQSISNFASNCSQNSSTLTQIGNEIHQLGESIPNPEDQSVIKLKTRLQTLRAEPIDS</sequence>
<dbReference type="EMBL" id="DS113390">
    <property type="protein sequence ID" value="EAY07868.1"/>
    <property type="molecule type" value="Genomic_DNA"/>
</dbReference>
<dbReference type="VEuPathDB" id="TrichDB:TVAG_142220"/>
<evidence type="ECO:0000313" key="1">
    <source>
        <dbReference type="EMBL" id="EAY07868.1"/>
    </source>
</evidence>
<dbReference type="KEGG" id="tva:4765763"/>
<dbReference type="InParanoid" id="A2EHI1"/>
<keyword evidence="2" id="KW-1185">Reference proteome</keyword>
<dbReference type="RefSeq" id="XP_001320091.1">
    <property type="nucleotide sequence ID" value="XM_001320056.1"/>
</dbReference>
<reference evidence="1" key="2">
    <citation type="journal article" date="2007" name="Science">
        <title>Draft genome sequence of the sexually transmitted pathogen Trichomonas vaginalis.</title>
        <authorList>
            <person name="Carlton J.M."/>
            <person name="Hirt R.P."/>
            <person name="Silva J.C."/>
            <person name="Delcher A.L."/>
            <person name="Schatz M."/>
            <person name="Zhao Q."/>
            <person name="Wortman J.R."/>
            <person name="Bidwell S.L."/>
            <person name="Alsmark U.C.M."/>
            <person name="Besteiro S."/>
            <person name="Sicheritz-Ponten T."/>
            <person name="Noel C.J."/>
            <person name="Dacks J.B."/>
            <person name="Foster P.G."/>
            <person name="Simillion C."/>
            <person name="Van de Peer Y."/>
            <person name="Miranda-Saavedra D."/>
            <person name="Barton G.J."/>
            <person name="Westrop G.D."/>
            <person name="Mueller S."/>
            <person name="Dessi D."/>
            <person name="Fiori P.L."/>
            <person name="Ren Q."/>
            <person name="Paulsen I."/>
            <person name="Zhang H."/>
            <person name="Bastida-Corcuera F.D."/>
            <person name="Simoes-Barbosa A."/>
            <person name="Brown M.T."/>
            <person name="Hayes R.D."/>
            <person name="Mukherjee M."/>
            <person name="Okumura C.Y."/>
            <person name="Schneider R."/>
            <person name="Smith A.J."/>
            <person name="Vanacova S."/>
            <person name="Villalvazo M."/>
            <person name="Haas B.J."/>
            <person name="Pertea M."/>
            <person name="Feldblyum T.V."/>
            <person name="Utterback T.R."/>
            <person name="Shu C.L."/>
            <person name="Osoegawa K."/>
            <person name="de Jong P.J."/>
            <person name="Hrdy I."/>
            <person name="Horvathova L."/>
            <person name="Zubacova Z."/>
            <person name="Dolezal P."/>
            <person name="Malik S.B."/>
            <person name="Logsdon J.M. Jr."/>
            <person name="Henze K."/>
            <person name="Gupta A."/>
            <person name="Wang C.C."/>
            <person name="Dunne R.L."/>
            <person name="Upcroft J.A."/>
            <person name="Upcroft P."/>
            <person name="White O."/>
            <person name="Salzberg S.L."/>
            <person name="Tang P."/>
            <person name="Chiu C.-H."/>
            <person name="Lee Y.-S."/>
            <person name="Embley T.M."/>
            <person name="Coombs G.H."/>
            <person name="Mottram J.C."/>
            <person name="Tachezy J."/>
            <person name="Fraser-Liggett C.M."/>
            <person name="Johnson P.J."/>
        </authorList>
    </citation>
    <scope>NUCLEOTIDE SEQUENCE [LARGE SCALE GENOMIC DNA]</scope>
    <source>
        <strain evidence="1">G3</strain>
    </source>
</reference>